<dbReference type="EMBL" id="WIGN01000142">
    <property type="protein sequence ID" value="KAF6807226.1"/>
    <property type="molecule type" value="Genomic_DNA"/>
</dbReference>
<comment type="similarity">
    <text evidence="1">Belongs to the AB hydrolase superfamily. AB hydrolase 2 family.</text>
</comment>
<keyword evidence="4" id="KW-1185">Reference proteome</keyword>
<dbReference type="Proteomes" id="UP000652219">
    <property type="component" value="Unassembled WGS sequence"/>
</dbReference>
<dbReference type="AlphaFoldDB" id="A0A8H6MT53"/>
<feature type="domain" description="Phospholipase/carboxylesterase/thioesterase" evidence="2">
    <location>
        <begin position="257"/>
        <end position="315"/>
    </location>
</feature>
<dbReference type="InterPro" id="IPR050565">
    <property type="entry name" value="LYPA1-2/EST-like"/>
</dbReference>
<accession>A0A8H6MT53</accession>
<dbReference type="PANTHER" id="PTHR10655">
    <property type="entry name" value="LYSOPHOSPHOLIPASE-RELATED"/>
    <property type="match status" value="1"/>
</dbReference>
<dbReference type="InterPro" id="IPR029058">
    <property type="entry name" value="AB_hydrolase_fold"/>
</dbReference>
<proteinExistence type="inferred from homology"/>
<protein>
    <submittedName>
        <fullName evidence="3">Acyl-protein thioesterase</fullName>
    </submittedName>
</protein>
<dbReference type="PANTHER" id="PTHR10655:SF64">
    <property type="entry name" value="PHOSPHOLIPASE_CARBOXYLESTERASE_THIOESTERASE DOMAIN-CONTAINING PROTEIN"/>
    <property type="match status" value="1"/>
</dbReference>
<name>A0A8H6MT53_9PEZI</name>
<evidence type="ECO:0000256" key="1">
    <source>
        <dbReference type="ARBA" id="ARBA00006499"/>
    </source>
</evidence>
<dbReference type="Pfam" id="PF02230">
    <property type="entry name" value="Abhydrolase_2"/>
    <property type="match status" value="2"/>
</dbReference>
<evidence type="ECO:0000259" key="2">
    <source>
        <dbReference type="Pfam" id="PF02230"/>
    </source>
</evidence>
<dbReference type="InterPro" id="IPR003140">
    <property type="entry name" value="PLipase/COase/thioEstase"/>
</dbReference>
<organism evidence="3 4">
    <name type="scientific">Colletotrichum sojae</name>
    <dbReference type="NCBI Taxonomy" id="2175907"/>
    <lineage>
        <taxon>Eukaryota</taxon>
        <taxon>Fungi</taxon>
        <taxon>Dikarya</taxon>
        <taxon>Ascomycota</taxon>
        <taxon>Pezizomycotina</taxon>
        <taxon>Sordariomycetes</taxon>
        <taxon>Hypocreomycetidae</taxon>
        <taxon>Glomerellales</taxon>
        <taxon>Glomerellaceae</taxon>
        <taxon>Colletotrichum</taxon>
        <taxon>Colletotrichum orchidearum species complex</taxon>
    </lineage>
</organism>
<reference evidence="3 4" key="1">
    <citation type="journal article" date="2020" name="Phytopathology">
        <title>Genome Sequence Resources of Colletotrichum truncatum, C. plurivorum, C. musicola, and C. sojae: Four Species Pathogenic to Soybean (Glycine max).</title>
        <authorList>
            <person name="Rogerio F."/>
            <person name="Boufleur T.R."/>
            <person name="Ciampi-Guillardi M."/>
            <person name="Sukno S.A."/>
            <person name="Thon M.R."/>
            <person name="Massola Junior N.S."/>
            <person name="Baroncelli R."/>
        </authorList>
    </citation>
    <scope>NUCLEOTIDE SEQUENCE [LARGE SCALE GENOMIC DNA]</scope>
    <source>
        <strain evidence="3 4">LFN0009</strain>
    </source>
</reference>
<feature type="domain" description="Phospholipase/carboxylesterase/thioesterase" evidence="2">
    <location>
        <begin position="32"/>
        <end position="184"/>
    </location>
</feature>
<sequence length="347" mass="37568">MQHLEVPFGGETEPPLPLHAFPSPIISPPLRPPHLQTVVFLHGRGSSARIFAPPFLSAPVAAAEGPGKKASSLREALPHARFIFPTAARSRATVYRRTIINQWYDGSGDWEETVLGHAKETVGFLHELLREEASLVGGADRIVLGGFSQGCAAALVCLLLWEGDPLGGFVGMCGMLPMCGDLANIFKKADQVRSDELGGPKADIGDNSFGLVLDEDHDPFDRDGSQSSASPLSQGLNLLRDEMGIEEPTAGSEAPFRRTPVFLGHGIEDDRVLIAHGRAASRTLRMMGCNVEFRSYDGLSHWYSEDMLEHILRFLGGKVSVFGCSGSSDGFQVTDHRKGQRQDHSTS</sequence>
<evidence type="ECO:0000313" key="4">
    <source>
        <dbReference type="Proteomes" id="UP000652219"/>
    </source>
</evidence>
<dbReference type="GO" id="GO:0052689">
    <property type="term" value="F:carboxylic ester hydrolase activity"/>
    <property type="evidence" value="ECO:0007669"/>
    <property type="project" value="TreeGrafter"/>
</dbReference>
<dbReference type="GO" id="GO:0008474">
    <property type="term" value="F:palmitoyl-(protein) hydrolase activity"/>
    <property type="evidence" value="ECO:0007669"/>
    <property type="project" value="TreeGrafter"/>
</dbReference>
<evidence type="ECO:0000313" key="3">
    <source>
        <dbReference type="EMBL" id="KAF6807226.1"/>
    </source>
</evidence>
<dbReference type="GO" id="GO:0005737">
    <property type="term" value="C:cytoplasm"/>
    <property type="evidence" value="ECO:0007669"/>
    <property type="project" value="TreeGrafter"/>
</dbReference>
<comment type="caution">
    <text evidence="3">The sequence shown here is derived from an EMBL/GenBank/DDBJ whole genome shotgun (WGS) entry which is preliminary data.</text>
</comment>
<gene>
    <name evidence="3" type="ORF">CSOJ01_08334</name>
</gene>
<dbReference type="SUPFAM" id="SSF53474">
    <property type="entry name" value="alpha/beta-Hydrolases"/>
    <property type="match status" value="1"/>
</dbReference>
<dbReference type="Gene3D" id="3.40.50.1820">
    <property type="entry name" value="alpha/beta hydrolase"/>
    <property type="match status" value="1"/>
</dbReference>